<name>D1CTH8_SINSA</name>
<sequence>MTPRLLVIACVNNFPKRLGCASAVRENALYLGGNSAIVPRDFRNAREDGYLAVLVHHRSDNEILEPLEVTGQRSTIIKRLEDIAVSIPRTKSGRVSRTASTALENPLPSPVKPF</sequence>
<accession>D1CTH8</accession>
<feature type="region of interest" description="Disordered" evidence="1">
    <location>
        <begin position="94"/>
        <end position="114"/>
    </location>
</feature>
<organism evidence="2">
    <name type="scientific">Sinorhizobium saheli</name>
    <dbReference type="NCBI Taxonomy" id="36856"/>
    <lineage>
        <taxon>Bacteria</taxon>
        <taxon>Pseudomonadati</taxon>
        <taxon>Pseudomonadota</taxon>
        <taxon>Alphaproteobacteria</taxon>
        <taxon>Hyphomicrobiales</taxon>
        <taxon>Rhizobiaceae</taxon>
        <taxon>Sinorhizobium/Ensifer group</taxon>
        <taxon>Sinorhizobium</taxon>
    </lineage>
</organism>
<protein>
    <submittedName>
        <fullName evidence="2">Uncharacterized protein</fullName>
    </submittedName>
</protein>
<feature type="compositionally biased region" description="Polar residues" evidence="1">
    <location>
        <begin position="94"/>
        <end position="103"/>
    </location>
</feature>
<evidence type="ECO:0000313" key="2">
    <source>
        <dbReference type="EMBL" id="ABD75132.1"/>
    </source>
</evidence>
<proteinExistence type="predicted"/>
<dbReference type="AlphaFoldDB" id="D1CTH8"/>
<reference evidence="2" key="1">
    <citation type="submission" date="2006-02" db="EMBL/GenBank/DDBJ databases">
        <title>Sampling the accessory genome of the Sinorhizobium genus by suppressive subtractive hybridization.</title>
        <authorList>
            <person name="Moulin L."/>
            <person name="Ghazoui Z."/>
            <person name="Young P."/>
        </authorList>
    </citation>
    <scope>NUCLEOTIDE SEQUENCE</scope>
    <source>
        <strain evidence="2">LMG7837</strain>
    </source>
</reference>
<evidence type="ECO:0000256" key="1">
    <source>
        <dbReference type="SAM" id="MobiDB-lite"/>
    </source>
</evidence>
<dbReference type="EMBL" id="DQ403594">
    <property type="protein sequence ID" value="ABD75132.1"/>
    <property type="molecule type" value="Genomic_DNA"/>
</dbReference>